<comment type="caution">
    <text evidence="2">The sequence shown here is derived from an EMBL/GenBank/DDBJ whole genome shotgun (WGS) entry which is preliminary data.</text>
</comment>
<proteinExistence type="predicted"/>
<keyword evidence="1" id="KW-0812">Transmembrane</keyword>
<evidence type="ECO:0000313" key="3">
    <source>
        <dbReference type="Proteomes" id="UP001279734"/>
    </source>
</evidence>
<dbReference type="EMBL" id="BSYO01000031">
    <property type="protein sequence ID" value="GMH26483.1"/>
    <property type="molecule type" value="Genomic_DNA"/>
</dbReference>
<evidence type="ECO:0000313" key="2">
    <source>
        <dbReference type="EMBL" id="GMH26483.1"/>
    </source>
</evidence>
<keyword evidence="1" id="KW-0472">Membrane</keyword>
<dbReference type="AlphaFoldDB" id="A0AAD3TC52"/>
<accession>A0AAD3TC52</accession>
<reference evidence="2" key="1">
    <citation type="submission" date="2023-05" db="EMBL/GenBank/DDBJ databases">
        <title>Nepenthes gracilis genome sequencing.</title>
        <authorList>
            <person name="Fukushima K."/>
        </authorList>
    </citation>
    <scope>NUCLEOTIDE SEQUENCE</scope>
    <source>
        <strain evidence="2">SING2019-196</strain>
    </source>
</reference>
<keyword evidence="1" id="KW-1133">Transmembrane helix</keyword>
<keyword evidence="3" id="KW-1185">Reference proteome</keyword>
<evidence type="ECO:0000256" key="1">
    <source>
        <dbReference type="SAM" id="Phobius"/>
    </source>
</evidence>
<sequence>MLEKAYSSGQLCSDELLAAVERGCVDAGPPDALRKMQHEDLRLADEHLNSCQPYASCLEQVIDAIFLELVVDVQTIVLQPDEEDEKSTVSDRDVLGNSMHASALVEDTSWALTSELQSCKNDGPDYVNHGVSVDGLLVGWELDHTFPQKLNDEVSIGPVAPTMIGKDGRYGQITGMDHLAGMRFLPSLNFARYAAKVGMAFSLIYYYMKEFVRNGISPDLLKLLQLQSLMWCPHHTIVGTEDFSPLPSKILDACMTVSTFPSCPMFPPSRLHSHLPPVEQAKQHHFWDTTVYCLLLWTFTWASPLLLLALLPLLALSP</sequence>
<feature type="transmembrane region" description="Helical" evidence="1">
    <location>
        <begin position="294"/>
        <end position="316"/>
    </location>
</feature>
<gene>
    <name evidence="2" type="ORF">Nepgr_028326</name>
</gene>
<name>A0AAD3TC52_NEPGR</name>
<protein>
    <submittedName>
        <fullName evidence="2">Uncharacterized protein</fullName>
    </submittedName>
</protein>
<organism evidence="2 3">
    <name type="scientific">Nepenthes gracilis</name>
    <name type="common">Slender pitcher plant</name>
    <dbReference type="NCBI Taxonomy" id="150966"/>
    <lineage>
        <taxon>Eukaryota</taxon>
        <taxon>Viridiplantae</taxon>
        <taxon>Streptophyta</taxon>
        <taxon>Embryophyta</taxon>
        <taxon>Tracheophyta</taxon>
        <taxon>Spermatophyta</taxon>
        <taxon>Magnoliopsida</taxon>
        <taxon>eudicotyledons</taxon>
        <taxon>Gunneridae</taxon>
        <taxon>Pentapetalae</taxon>
        <taxon>Caryophyllales</taxon>
        <taxon>Nepenthaceae</taxon>
        <taxon>Nepenthes</taxon>
    </lineage>
</organism>
<dbReference type="Proteomes" id="UP001279734">
    <property type="component" value="Unassembled WGS sequence"/>
</dbReference>
<feature type="transmembrane region" description="Helical" evidence="1">
    <location>
        <begin position="190"/>
        <end position="208"/>
    </location>
</feature>